<comment type="similarity">
    <text evidence="2">Belongs to the acyl-CoA dehydrogenase family.</text>
</comment>
<dbReference type="Gene3D" id="1.20.140.10">
    <property type="entry name" value="Butyryl-CoA Dehydrogenase, subunit A, domain 3"/>
    <property type="match status" value="1"/>
</dbReference>
<dbReference type="InterPro" id="IPR013786">
    <property type="entry name" value="AcylCoA_DH/ox_N"/>
</dbReference>
<evidence type="ECO:0000313" key="8">
    <source>
        <dbReference type="EMBL" id="GFE79778.1"/>
    </source>
</evidence>
<dbReference type="InterPro" id="IPR009075">
    <property type="entry name" value="AcylCo_DH/oxidase_C"/>
</dbReference>
<dbReference type="RefSeq" id="WP_161811538.1">
    <property type="nucleotide sequence ID" value="NZ_BLJN01000002.1"/>
</dbReference>
<keyword evidence="9" id="KW-1185">Reference proteome</keyword>
<dbReference type="Proteomes" id="UP000445000">
    <property type="component" value="Unassembled WGS sequence"/>
</dbReference>
<dbReference type="InterPro" id="IPR009100">
    <property type="entry name" value="AcylCoA_DH/oxidase_NM_dom_sf"/>
</dbReference>
<dbReference type="SUPFAM" id="SSF56645">
    <property type="entry name" value="Acyl-CoA dehydrogenase NM domain-like"/>
    <property type="match status" value="1"/>
</dbReference>
<accession>A0A829YA99</accession>
<evidence type="ECO:0008006" key="10">
    <source>
        <dbReference type="Google" id="ProtNLM"/>
    </source>
</evidence>
<dbReference type="GO" id="GO:0050660">
    <property type="term" value="F:flavin adenine dinucleotide binding"/>
    <property type="evidence" value="ECO:0007669"/>
    <property type="project" value="InterPro"/>
</dbReference>
<evidence type="ECO:0000256" key="1">
    <source>
        <dbReference type="ARBA" id="ARBA00001974"/>
    </source>
</evidence>
<organism evidence="8 9">
    <name type="scientific">Steroidobacter agaridevorans</name>
    <dbReference type="NCBI Taxonomy" id="2695856"/>
    <lineage>
        <taxon>Bacteria</taxon>
        <taxon>Pseudomonadati</taxon>
        <taxon>Pseudomonadota</taxon>
        <taxon>Gammaproteobacteria</taxon>
        <taxon>Steroidobacterales</taxon>
        <taxon>Steroidobacteraceae</taxon>
        <taxon>Steroidobacter</taxon>
    </lineage>
</organism>
<keyword evidence="5" id="KW-0560">Oxidoreductase</keyword>
<dbReference type="SUPFAM" id="SSF47203">
    <property type="entry name" value="Acyl-CoA dehydrogenase C-terminal domain-like"/>
    <property type="match status" value="1"/>
</dbReference>
<keyword evidence="3" id="KW-0285">Flavoprotein</keyword>
<keyword evidence="4" id="KW-0274">FAD</keyword>
<dbReference type="AlphaFoldDB" id="A0A829YA99"/>
<dbReference type="InterPro" id="IPR037069">
    <property type="entry name" value="AcylCoA_DH/ox_N_sf"/>
</dbReference>
<comment type="cofactor">
    <cofactor evidence="1">
        <name>FAD</name>
        <dbReference type="ChEBI" id="CHEBI:57692"/>
    </cofactor>
</comment>
<evidence type="ECO:0000313" key="9">
    <source>
        <dbReference type="Proteomes" id="UP000445000"/>
    </source>
</evidence>
<dbReference type="Gene3D" id="1.10.540.10">
    <property type="entry name" value="Acyl-CoA dehydrogenase/oxidase, N-terminal domain"/>
    <property type="match status" value="1"/>
</dbReference>
<evidence type="ECO:0000256" key="2">
    <source>
        <dbReference type="ARBA" id="ARBA00009347"/>
    </source>
</evidence>
<dbReference type="PANTHER" id="PTHR43884:SF20">
    <property type="entry name" value="ACYL-COA DEHYDROGENASE FADE28"/>
    <property type="match status" value="1"/>
</dbReference>
<proteinExistence type="inferred from homology"/>
<protein>
    <recommendedName>
        <fullName evidence="10">Acyl-CoA dehydrogenase</fullName>
    </recommendedName>
</protein>
<gene>
    <name evidence="8" type="ORF">GCM10011487_17780</name>
</gene>
<dbReference type="PANTHER" id="PTHR43884">
    <property type="entry name" value="ACYL-COA DEHYDROGENASE"/>
    <property type="match status" value="1"/>
</dbReference>
<feature type="domain" description="Acyl-CoA dehydrogenase/oxidase C-terminal" evidence="6">
    <location>
        <begin position="178"/>
        <end position="305"/>
    </location>
</feature>
<dbReference type="Pfam" id="PF00441">
    <property type="entry name" value="Acyl-CoA_dh_1"/>
    <property type="match status" value="1"/>
</dbReference>
<evidence type="ECO:0000256" key="3">
    <source>
        <dbReference type="ARBA" id="ARBA00022630"/>
    </source>
</evidence>
<feature type="domain" description="Acyl-CoA dehydrogenase/oxidase N-terminal" evidence="7">
    <location>
        <begin position="11"/>
        <end position="100"/>
    </location>
</feature>
<dbReference type="Pfam" id="PF02771">
    <property type="entry name" value="Acyl-CoA_dh_N"/>
    <property type="match status" value="1"/>
</dbReference>
<evidence type="ECO:0000259" key="6">
    <source>
        <dbReference type="Pfam" id="PF00441"/>
    </source>
</evidence>
<reference evidence="9" key="1">
    <citation type="submission" date="2020-01" db="EMBL/GenBank/DDBJ databases">
        <title>'Steroidobacter agaridevorans' sp. nov., agar-degrading bacteria isolated from rhizosphere soils.</title>
        <authorList>
            <person name="Ikenaga M."/>
            <person name="Kataoka M."/>
            <person name="Murouchi A."/>
            <person name="Katsuragi S."/>
            <person name="Sakai M."/>
        </authorList>
    </citation>
    <scope>NUCLEOTIDE SEQUENCE [LARGE SCALE GENOMIC DNA]</scope>
    <source>
        <strain evidence="9">YU21-B</strain>
    </source>
</reference>
<comment type="caution">
    <text evidence="8">The sequence shown here is derived from an EMBL/GenBank/DDBJ whole genome shotgun (WGS) entry which is preliminary data.</text>
</comment>
<evidence type="ECO:0000259" key="7">
    <source>
        <dbReference type="Pfam" id="PF02771"/>
    </source>
</evidence>
<dbReference type="InterPro" id="IPR036250">
    <property type="entry name" value="AcylCo_DH-like_C"/>
</dbReference>
<dbReference type="GO" id="GO:0003995">
    <property type="term" value="F:acyl-CoA dehydrogenase activity"/>
    <property type="evidence" value="ECO:0007669"/>
    <property type="project" value="TreeGrafter"/>
</dbReference>
<sequence>MQAQTRYHSDAEQLALAGTIEESLDSLVPVARLHSSHEESADAWASLRDLGVFGISVDEAQGGSGLGAVEEALIVMGLGRRLVSPAVLATIGAGSALVATGNADKNVAAAYRRGQRAVMVEESQASVILVRDGDSAALYERERAQSRSIDRRLWLAGLSEIETPRDLIAELDARDLLRLRLIDAAALAGMAAAALDMAVAYAGIREQFGRPIGTFQAIKHHCANMAMAARCARDQTSFAAVALDDDRDDAALQVECALLVAGQAALDNAGKNIQIHGGIGFSDEADPHLFLKRAQLQLAIAGGLEATNERIVDLPANW</sequence>
<name>A0A829YA99_9GAMM</name>
<dbReference type="EMBL" id="BLJN01000002">
    <property type="protein sequence ID" value="GFE79778.1"/>
    <property type="molecule type" value="Genomic_DNA"/>
</dbReference>
<evidence type="ECO:0000256" key="5">
    <source>
        <dbReference type="ARBA" id="ARBA00023002"/>
    </source>
</evidence>
<evidence type="ECO:0000256" key="4">
    <source>
        <dbReference type="ARBA" id="ARBA00022827"/>
    </source>
</evidence>